<evidence type="ECO:0000256" key="5">
    <source>
        <dbReference type="ARBA" id="ARBA00022840"/>
    </source>
</evidence>
<dbReference type="SUPFAM" id="SSF55785">
    <property type="entry name" value="PYP-like sensor domain (PAS domain)"/>
    <property type="match status" value="3"/>
</dbReference>
<dbReference type="Proteomes" id="UP000033097">
    <property type="component" value="Chromosome"/>
</dbReference>
<evidence type="ECO:0000256" key="6">
    <source>
        <dbReference type="ARBA" id="ARBA00023012"/>
    </source>
</evidence>
<dbReference type="InterPro" id="IPR011495">
    <property type="entry name" value="Sig_transdc_His_kin_sub2_dim/P"/>
</dbReference>
<dbReference type="Gene3D" id="3.30.565.10">
    <property type="entry name" value="Histidine kinase-like ATPase, C-terminal domain"/>
    <property type="match status" value="1"/>
</dbReference>
<dbReference type="InterPro" id="IPR000700">
    <property type="entry name" value="PAS-assoc_C"/>
</dbReference>
<feature type="domain" description="PAC" evidence="10">
    <location>
        <begin position="379"/>
        <end position="431"/>
    </location>
</feature>
<feature type="domain" description="Histidine kinase" evidence="8">
    <location>
        <begin position="686"/>
        <end position="904"/>
    </location>
</feature>
<dbReference type="PROSITE" id="PS50112">
    <property type="entry name" value="PAS"/>
    <property type="match status" value="3"/>
</dbReference>
<evidence type="ECO:0000313" key="12">
    <source>
        <dbReference type="Proteomes" id="UP000033097"/>
    </source>
</evidence>
<keyword evidence="4 11" id="KW-0418">Kinase</keyword>
<dbReference type="AlphaFoldDB" id="A0A0E3RDF8"/>
<keyword evidence="2" id="KW-0808">Transferase</keyword>
<dbReference type="STRING" id="213585.MSMAS_0788"/>
<dbReference type="Pfam" id="PF00989">
    <property type="entry name" value="PAS"/>
    <property type="match status" value="1"/>
</dbReference>
<dbReference type="SMART" id="SM00091">
    <property type="entry name" value="PAS"/>
    <property type="match status" value="4"/>
</dbReference>
<dbReference type="InterPro" id="IPR001610">
    <property type="entry name" value="PAC"/>
</dbReference>
<feature type="domain" description="PAS" evidence="9">
    <location>
        <begin position="332"/>
        <end position="377"/>
    </location>
</feature>
<dbReference type="SMART" id="SM00387">
    <property type="entry name" value="HATPase_c"/>
    <property type="match status" value="1"/>
</dbReference>
<evidence type="ECO:0000259" key="9">
    <source>
        <dbReference type="PROSITE" id="PS50112"/>
    </source>
</evidence>
<keyword evidence="5" id="KW-0067">ATP-binding</keyword>
<dbReference type="PROSITE" id="PS50113">
    <property type="entry name" value="PAC"/>
    <property type="match status" value="3"/>
</dbReference>
<dbReference type="Pfam" id="PF07568">
    <property type="entry name" value="HisKA_2"/>
    <property type="match status" value="1"/>
</dbReference>
<dbReference type="InterPro" id="IPR035965">
    <property type="entry name" value="PAS-like_dom_sf"/>
</dbReference>
<evidence type="ECO:0000313" key="11">
    <source>
        <dbReference type="EMBL" id="AKB63984.1"/>
    </source>
</evidence>
<dbReference type="HOGENOM" id="CLU_000445_114_57_2"/>
<keyword evidence="7" id="KW-0175">Coiled coil</keyword>
<evidence type="ECO:0000256" key="3">
    <source>
        <dbReference type="ARBA" id="ARBA00022741"/>
    </source>
</evidence>
<dbReference type="InterPro" id="IPR000014">
    <property type="entry name" value="PAS"/>
</dbReference>
<feature type="domain" description="PAS" evidence="9">
    <location>
        <begin position="428"/>
        <end position="498"/>
    </location>
</feature>
<dbReference type="NCBIfam" id="TIGR00229">
    <property type="entry name" value="sensory_box"/>
    <property type="match status" value="3"/>
</dbReference>
<gene>
    <name evidence="11" type="ORF">MSMAS_0788</name>
</gene>
<proteinExistence type="predicted"/>
<dbReference type="SUPFAM" id="SSF55874">
    <property type="entry name" value="ATPase domain of HSP90 chaperone/DNA topoisomerase II/histidine kinase"/>
    <property type="match status" value="1"/>
</dbReference>
<protein>
    <submittedName>
        <fullName evidence="11">Sensory transduction histidine kinase</fullName>
    </submittedName>
</protein>
<dbReference type="InterPro" id="IPR005467">
    <property type="entry name" value="His_kinase_dom"/>
</dbReference>
<evidence type="ECO:0000259" key="10">
    <source>
        <dbReference type="PROSITE" id="PS50113"/>
    </source>
</evidence>
<sequence>MGIMKTDLEQFPAKNPNPVLSVANNCTVLYSNKAGEPLLHEWGVVVGEKLPSYLRDLVKSVITLNRPEKMELKIEKKVYLVAFHPSSEEKCVNIYGFDITDQKELEERLRIKEKQNDILYRIGKVALEFESLQIFLDESVKLIANILEVEYCKILELMPDGNFLLRAGSGWKHGLVGKAIIGGEKESQAGCTLFSGMPVVVEDFAGESRFKKPEILRMHEVNSGVSVTIGSIGKIFGVLGVHSRKKRKFTSDDTYFLSSVAFLIAQVIERKKAEEALKEAHDSLEETVTERTSELEKSYISLKESESRLAEAQRMAHIGSWDWNLITGEVCWSDELYHIFGRSPQESGATYDEFLSYVHPDDRDRVDNALKKGLNGESVAGNYRIILGDGEERIVRTEAEVVFDEKNNPVQVKGTVQDITEIKKVEEQLKILANIVESSNDAIGTISLDGNITGWNQEAENVYGYSVGEVLGKPVSIVTPPHLDKETIKLIEEIMHGKKVQHYETLRLRKDGTTIYVSITLSPVFDSYGKLIAISFISRDITERKKIEEKLRESEEKYRNIVETANEGISIVDAEERITFVNKKIEDMFGYSSEELIGGSMWDLLSDESKTIIKQMLEKGWKNVNESFEIKFIHKDGYPVWTYTNSKSLFDKDGKFFGTMNLHTDITKRKEAEEALRNFEIARKKEIHHRIKNNLQVICSLLDLQAEKFRSRESAEDTEVLNAFIESQNRVMSIALIHEELHEGRGTDTLNFSPYLEKLVENLFQTYILENVNTSLDIKLEENIFFDMDTAIPLGIIVNELVSNSLKYAFSGRDYGEIQIKLYREDSAEHENKEQRVIKESYGGTNVILIVSDNGIGIPEDFNLEDSSSLGLQLVKILVDQLEGQIELNRDSGTEFTIRFTVQI</sequence>
<dbReference type="Pfam" id="PF08447">
    <property type="entry name" value="PAS_3"/>
    <property type="match status" value="1"/>
</dbReference>
<dbReference type="Pfam" id="PF13426">
    <property type="entry name" value="PAS_9"/>
    <property type="match status" value="1"/>
</dbReference>
<dbReference type="InterPro" id="IPR003594">
    <property type="entry name" value="HATPase_dom"/>
</dbReference>
<keyword evidence="3" id="KW-0547">Nucleotide-binding</keyword>
<dbReference type="Gene3D" id="2.10.70.100">
    <property type="match status" value="1"/>
</dbReference>
<evidence type="ECO:0000256" key="1">
    <source>
        <dbReference type="ARBA" id="ARBA00022553"/>
    </source>
</evidence>
<feature type="domain" description="PAS" evidence="9">
    <location>
        <begin position="554"/>
        <end position="624"/>
    </location>
</feature>
<dbReference type="InterPro" id="IPR036890">
    <property type="entry name" value="HATPase_C_sf"/>
</dbReference>
<feature type="domain" description="PAC" evidence="10">
    <location>
        <begin position="501"/>
        <end position="553"/>
    </location>
</feature>
<accession>A0A0E3RDF8</accession>
<evidence type="ECO:0000256" key="7">
    <source>
        <dbReference type="SAM" id="Coils"/>
    </source>
</evidence>
<dbReference type="SMART" id="SM00086">
    <property type="entry name" value="PAC"/>
    <property type="match status" value="3"/>
</dbReference>
<organism evidence="11 12">
    <name type="scientific">Methanosarcina mazei S-6</name>
    <dbReference type="NCBI Taxonomy" id="213585"/>
    <lineage>
        <taxon>Archaea</taxon>
        <taxon>Methanobacteriati</taxon>
        <taxon>Methanobacteriota</taxon>
        <taxon>Stenosarchaea group</taxon>
        <taxon>Methanomicrobia</taxon>
        <taxon>Methanosarcinales</taxon>
        <taxon>Methanosarcinaceae</taxon>
        <taxon>Methanosarcina</taxon>
    </lineage>
</organism>
<keyword evidence="1" id="KW-0597">Phosphoprotein</keyword>
<dbReference type="Pfam" id="PF01590">
    <property type="entry name" value="GAF"/>
    <property type="match status" value="1"/>
</dbReference>
<dbReference type="InterPro" id="IPR013655">
    <property type="entry name" value="PAS_fold_3"/>
</dbReference>
<dbReference type="EMBL" id="CP009512">
    <property type="protein sequence ID" value="AKB63984.1"/>
    <property type="molecule type" value="Genomic_DNA"/>
</dbReference>
<dbReference type="FunFam" id="3.30.450.20:FF:000088">
    <property type="entry name" value="Sensory transduction histidine kinase"/>
    <property type="match status" value="1"/>
</dbReference>
<dbReference type="PANTHER" id="PTHR43065">
    <property type="entry name" value="SENSOR HISTIDINE KINASE"/>
    <property type="match status" value="1"/>
</dbReference>
<feature type="coiled-coil region" evidence="7">
    <location>
        <begin position="537"/>
        <end position="564"/>
    </location>
</feature>
<dbReference type="PROSITE" id="PS50109">
    <property type="entry name" value="HIS_KIN"/>
    <property type="match status" value="1"/>
</dbReference>
<dbReference type="GO" id="GO:0006355">
    <property type="term" value="P:regulation of DNA-templated transcription"/>
    <property type="evidence" value="ECO:0007669"/>
    <property type="project" value="InterPro"/>
</dbReference>
<keyword evidence="6" id="KW-0902">Two-component regulatory system</keyword>
<feature type="domain" description="PAC" evidence="10">
    <location>
        <begin position="626"/>
        <end position="678"/>
    </location>
</feature>
<dbReference type="PANTHER" id="PTHR43065:SF23">
    <property type="entry name" value="SENSOR HISTIDINE KINASE PDTAS"/>
    <property type="match status" value="1"/>
</dbReference>
<dbReference type="Gene3D" id="3.30.450.40">
    <property type="match status" value="1"/>
</dbReference>
<dbReference type="Gene3D" id="3.30.450.20">
    <property type="entry name" value="PAS domain"/>
    <property type="match status" value="3"/>
</dbReference>
<reference evidence="11 12" key="1">
    <citation type="submission" date="2014-07" db="EMBL/GenBank/DDBJ databases">
        <title>Methanogenic archaea and the global carbon cycle.</title>
        <authorList>
            <person name="Henriksen J.R."/>
            <person name="Luke J."/>
            <person name="Reinhart S."/>
            <person name="Benedict M.N."/>
            <person name="Youngblut N.D."/>
            <person name="Metcalf M.E."/>
            <person name="Whitaker R.J."/>
            <person name="Metcalf W.W."/>
        </authorList>
    </citation>
    <scope>NUCLEOTIDE SEQUENCE [LARGE SCALE GENOMIC DNA]</scope>
    <source>
        <strain evidence="11 12">S-6</strain>
    </source>
</reference>
<dbReference type="InterPro" id="IPR013767">
    <property type="entry name" value="PAS_fold"/>
</dbReference>
<dbReference type="InterPro" id="IPR029016">
    <property type="entry name" value="GAF-like_dom_sf"/>
</dbReference>
<dbReference type="GO" id="GO:0000160">
    <property type="term" value="P:phosphorelay signal transduction system"/>
    <property type="evidence" value="ECO:0007669"/>
    <property type="project" value="UniProtKB-KW"/>
</dbReference>
<dbReference type="GO" id="GO:0016301">
    <property type="term" value="F:kinase activity"/>
    <property type="evidence" value="ECO:0007669"/>
    <property type="project" value="UniProtKB-KW"/>
</dbReference>
<dbReference type="KEGG" id="mmj:MSMAS_0788"/>
<dbReference type="InterPro" id="IPR003018">
    <property type="entry name" value="GAF"/>
</dbReference>
<dbReference type="GO" id="GO:0005524">
    <property type="term" value="F:ATP binding"/>
    <property type="evidence" value="ECO:0007669"/>
    <property type="project" value="UniProtKB-KW"/>
</dbReference>
<name>A0A0E3RDF8_METMZ</name>
<dbReference type="CDD" id="cd00130">
    <property type="entry name" value="PAS"/>
    <property type="match status" value="3"/>
</dbReference>
<dbReference type="Pfam" id="PF02518">
    <property type="entry name" value="HATPase_c"/>
    <property type="match status" value="1"/>
</dbReference>
<dbReference type="SMART" id="SM00065">
    <property type="entry name" value="GAF"/>
    <property type="match status" value="1"/>
</dbReference>
<evidence type="ECO:0000256" key="4">
    <source>
        <dbReference type="ARBA" id="ARBA00022777"/>
    </source>
</evidence>
<evidence type="ECO:0000256" key="2">
    <source>
        <dbReference type="ARBA" id="ARBA00022679"/>
    </source>
</evidence>
<evidence type="ECO:0000259" key="8">
    <source>
        <dbReference type="PROSITE" id="PS50109"/>
    </source>
</evidence>
<dbReference type="PATRIC" id="fig|213585.10.peg.975"/>
<dbReference type="SUPFAM" id="SSF55781">
    <property type="entry name" value="GAF domain-like"/>
    <property type="match status" value="1"/>
</dbReference>